<feature type="compositionally biased region" description="Low complexity" evidence="1">
    <location>
        <begin position="62"/>
        <end position="72"/>
    </location>
</feature>
<keyword evidence="3" id="KW-1185">Reference proteome</keyword>
<evidence type="ECO:0000313" key="3">
    <source>
        <dbReference type="Proteomes" id="UP001470230"/>
    </source>
</evidence>
<comment type="caution">
    <text evidence="2">The sequence shown here is derived from an EMBL/GenBank/DDBJ whole genome shotgun (WGS) entry which is preliminary data.</text>
</comment>
<dbReference type="EMBL" id="JAPFFF010000017">
    <property type="protein sequence ID" value="KAK8864064.1"/>
    <property type="molecule type" value="Genomic_DNA"/>
</dbReference>
<protein>
    <submittedName>
        <fullName evidence="2">Uncharacterized protein</fullName>
    </submittedName>
</protein>
<proteinExistence type="predicted"/>
<feature type="region of interest" description="Disordered" evidence="1">
    <location>
        <begin position="56"/>
        <end position="81"/>
    </location>
</feature>
<sequence>MSQFPRRTQSSFVPKIPSFPSQPVSFKSNSTEIPAFKTKKEGVQIKFQSLNVTDDLTDEFNNESNGSNNTSSEVKKTKKDSPHFDEICEIDQIAILPFYPVKFNRS</sequence>
<gene>
    <name evidence="2" type="ORF">M9Y10_011759</name>
</gene>
<organism evidence="2 3">
    <name type="scientific">Tritrichomonas musculus</name>
    <dbReference type="NCBI Taxonomy" id="1915356"/>
    <lineage>
        <taxon>Eukaryota</taxon>
        <taxon>Metamonada</taxon>
        <taxon>Parabasalia</taxon>
        <taxon>Tritrichomonadida</taxon>
        <taxon>Tritrichomonadidae</taxon>
        <taxon>Tritrichomonas</taxon>
    </lineage>
</organism>
<reference evidence="2 3" key="1">
    <citation type="submission" date="2024-04" db="EMBL/GenBank/DDBJ databases">
        <title>Tritrichomonas musculus Genome.</title>
        <authorList>
            <person name="Alves-Ferreira E."/>
            <person name="Grigg M."/>
            <person name="Lorenzi H."/>
            <person name="Galac M."/>
        </authorList>
    </citation>
    <scope>NUCLEOTIDE SEQUENCE [LARGE SCALE GENOMIC DNA]</scope>
    <source>
        <strain evidence="2 3">EAF2021</strain>
    </source>
</reference>
<accession>A0ABR2IKB5</accession>
<evidence type="ECO:0000256" key="1">
    <source>
        <dbReference type="SAM" id="MobiDB-lite"/>
    </source>
</evidence>
<dbReference type="Proteomes" id="UP001470230">
    <property type="component" value="Unassembled WGS sequence"/>
</dbReference>
<name>A0ABR2IKB5_9EUKA</name>
<evidence type="ECO:0000313" key="2">
    <source>
        <dbReference type="EMBL" id="KAK8864064.1"/>
    </source>
</evidence>